<dbReference type="AlphaFoldDB" id="A0A517MA22"/>
<feature type="transmembrane region" description="Helical" evidence="1">
    <location>
        <begin position="394"/>
        <end position="413"/>
    </location>
</feature>
<sequence length="433" mass="48132" precursor="true">MNNSPGQSPRFQWRFFLSCLCVAIACVDPMHAVAAGGSDDLRERFRSKEALIDQRVKIGTVSPAGKAVWSRLSAEAEQSGKLLSLRAFANFLIEGQFQLVRSDYTHLESLYRSLQKPAAEWEDTIASHTARGGAVIPAEYSYNVAFSKYPSTMHVQTFQDGKHCAVKTTKLVDDIATEHAIMATDGKRLMRFSREGSRCDEPIEIPSETWKADITPLQGFYEVIRKDDPLSLYFPESFHSSYNLEGTVPQVSSQIWEARDTVNGQAAFLCGSPLEYVAYSIETGDLLAYSIGEYQLADGNIELGNSARQNSVVFSSHEHFEKVGRLPAKTTVTIGRSLTTVHLLEIDQANATNSSLVEEMIPENAYVLDRINGTRYLKHENQERESASSGVGKLLILGNLALLGIALLAFRFFGRARKRGQEPFRMGKIDSRT</sequence>
<feature type="chain" id="PRO_5021810503" evidence="2">
    <location>
        <begin position="35"/>
        <end position="433"/>
    </location>
</feature>
<proteinExistence type="predicted"/>
<keyword evidence="1" id="KW-0812">Transmembrane</keyword>
<evidence type="ECO:0000256" key="2">
    <source>
        <dbReference type="SAM" id="SignalP"/>
    </source>
</evidence>
<reference evidence="3 4" key="1">
    <citation type="submission" date="2019-02" db="EMBL/GenBank/DDBJ databases">
        <title>Deep-cultivation of Planctomycetes and their phenomic and genomic characterization uncovers novel biology.</title>
        <authorList>
            <person name="Wiegand S."/>
            <person name="Jogler M."/>
            <person name="Boedeker C."/>
            <person name="Pinto D."/>
            <person name="Vollmers J."/>
            <person name="Rivas-Marin E."/>
            <person name="Kohn T."/>
            <person name="Peeters S.H."/>
            <person name="Heuer A."/>
            <person name="Rast P."/>
            <person name="Oberbeckmann S."/>
            <person name="Bunk B."/>
            <person name="Jeske O."/>
            <person name="Meyerdierks A."/>
            <person name="Storesund J.E."/>
            <person name="Kallscheuer N."/>
            <person name="Luecker S."/>
            <person name="Lage O.M."/>
            <person name="Pohl T."/>
            <person name="Merkel B.J."/>
            <person name="Hornburger P."/>
            <person name="Mueller R.-W."/>
            <person name="Bruemmer F."/>
            <person name="Labrenz M."/>
            <person name="Spormann A.M."/>
            <person name="Op den Camp H."/>
            <person name="Overmann J."/>
            <person name="Amann R."/>
            <person name="Jetten M.S.M."/>
            <person name="Mascher T."/>
            <person name="Medema M.H."/>
            <person name="Devos D.P."/>
            <person name="Kaster A.-K."/>
            <person name="Ovreas L."/>
            <person name="Rohde M."/>
            <person name="Galperin M.Y."/>
            <person name="Jogler C."/>
        </authorList>
    </citation>
    <scope>NUCLEOTIDE SEQUENCE [LARGE SCALE GENOMIC DNA]</scope>
    <source>
        <strain evidence="3 4">FF011L</strain>
    </source>
</reference>
<evidence type="ECO:0000313" key="4">
    <source>
        <dbReference type="Proteomes" id="UP000320672"/>
    </source>
</evidence>
<accession>A0A517MA22</accession>
<dbReference type="Proteomes" id="UP000320672">
    <property type="component" value="Chromosome"/>
</dbReference>
<dbReference type="KEGG" id="rml:FF011L_04240"/>
<feature type="signal peptide" evidence="2">
    <location>
        <begin position="1"/>
        <end position="34"/>
    </location>
</feature>
<keyword evidence="1" id="KW-1133">Transmembrane helix</keyword>
<keyword evidence="1" id="KW-0472">Membrane</keyword>
<keyword evidence="4" id="KW-1185">Reference proteome</keyword>
<dbReference type="EMBL" id="CP036262">
    <property type="protein sequence ID" value="QDS91691.1"/>
    <property type="molecule type" value="Genomic_DNA"/>
</dbReference>
<dbReference type="RefSeq" id="WP_145349781.1">
    <property type="nucleotide sequence ID" value="NZ_CP036262.1"/>
</dbReference>
<keyword evidence="2" id="KW-0732">Signal</keyword>
<name>A0A517MA22_9BACT</name>
<evidence type="ECO:0000256" key="1">
    <source>
        <dbReference type="SAM" id="Phobius"/>
    </source>
</evidence>
<gene>
    <name evidence="3" type="ORF">FF011L_04240</name>
</gene>
<evidence type="ECO:0000313" key="3">
    <source>
        <dbReference type="EMBL" id="QDS91691.1"/>
    </source>
</evidence>
<organism evidence="3 4">
    <name type="scientific">Roseimaritima multifibrata</name>
    <dbReference type="NCBI Taxonomy" id="1930274"/>
    <lineage>
        <taxon>Bacteria</taxon>
        <taxon>Pseudomonadati</taxon>
        <taxon>Planctomycetota</taxon>
        <taxon>Planctomycetia</taxon>
        <taxon>Pirellulales</taxon>
        <taxon>Pirellulaceae</taxon>
        <taxon>Roseimaritima</taxon>
    </lineage>
</organism>
<protein>
    <submittedName>
        <fullName evidence="3">Uncharacterized protein</fullName>
    </submittedName>
</protein>